<dbReference type="SUPFAM" id="SSF90123">
    <property type="entry name" value="ABC transporter transmembrane region"/>
    <property type="match status" value="1"/>
</dbReference>
<gene>
    <name evidence="14" type="ORF">DAMNIGENAA_00720</name>
</gene>
<evidence type="ECO:0000256" key="6">
    <source>
        <dbReference type="ARBA" id="ARBA00022840"/>
    </source>
</evidence>
<feature type="transmembrane region" description="Helical" evidence="11">
    <location>
        <begin position="159"/>
        <end position="177"/>
    </location>
</feature>
<accession>A0A9W6CUD8</accession>
<name>A0A9W6CUD8_9BACT</name>
<proteinExistence type="predicted"/>
<dbReference type="Proteomes" id="UP001144372">
    <property type="component" value="Unassembled WGS sequence"/>
</dbReference>
<comment type="subcellular location">
    <subcellularLocation>
        <location evidence="1">Cell membrane</location>
        <topology evidence="1">Multi-pass membrane protein</topology>
    </subcellularLocation>
</comment>
<dbReference type="GO" id="GO:0034040">
    <property type="term" value="F:ATPase-coupled lipid transmembrane transporter activity"/>
    <property type="evidence" value="ECO:0007669"/>
    <property type="project" value="InterPro"/>
</dbReference>
<evidence type="ECO:0000313" key="15">
    <source>
        <dbReference type="Proteomes" id="UP001144372"/>
    </source>
</evidence>
<dbReference type="GO" id="GO:0015421">
    <property type="term" value="F:ABC-type oligopeptide transporter activity"/>
    <property type="evidence" value="ECO:0007669"/>
    <property type="project" value="TreeGrafter"/>
</dbReference>
<dbReference type="EMBL" id="BSDR01000001">
    <property type="protein sequence ID" value="GLI32639.1"/>
    <property type="molecule type" value="Genomic_DNA"/>
</dbReference>
<keyword evidence="15" id="KW-1185">Reference proteome</keyword>
<dbReference type="CDD" id="cd18552">
    <property type="entry name" value="ABC_6TM_MsbA_like"/>
    <property type="match status" value="1"/>
</dbReference>
<keyword evidence="6 14" id="KW-0067">ATP-binding</keyword>
<evidence type="ECO:0000256" key="3">
    <source>
        <dbReference type="ARBA" id="ARBA00022475"/>
    </source>
</evidence>
<dbReference type="Pfam" id="PF00664">
    <property type="entry name" value="ABC_membrane"/>
    <property type="match status" value="1"/>
</dbReference>
<dbReference type="GO" id="GO:0016887">
    <property type="term" value="F:ATP hydrolysis activity"/>
    <property type="evidence" value="ECO:0007669"/>
    <property type="project" value="InterPro"/>
</dbReference>
<dbReference type="FunFam" id="3.40.50.300:FF:000287">
    <property type="entry name" value="Multidrug ABC transporter ATP-binding protein"/>
    <property type="match status" value="1"/>
</dbReference>
<sequence>MKIYKRMFQYVKPHWRRLSIAMICMTGTAASTAASAYLIKPVLDDIFMNKRMDMLKILSLVVLLMFILKGVCAWGNSYLMNHVGQRIIARLRQQLYDHIQSLSLSFFDKTPTGVLMSRITNDVTQIQGAVSDAITGLLKDSFSIVGLLAVVFYRDWKLASMAVLILPLAFYPIVKFGKMLRRISTKSQQSIGDLSVILHETFSGARIVKAFGMEEYEKARFAGENLKFMDYTMKSVAVRALSSPVMEFLGGLGIVFIIWYGGYNVIMGVSTPGNFFSFMAALLMLYEPVKRLSNTNNTLQQGVAAGYRVFDILDTQPDIQDKPGAVVLPPIKRGIALKGVHFRYGDEPVLTDINLEVPAGKIVALVGVSGSGKTTLVNLIPRFYEVTRGAVLIDGIDIRDVTIASLRSQIGIVTQQSILFNDTVRNNIAYGSIEKSETEIMAAARAANAYDFIMKMPKGFDTLIGEQGMLLSGGERQRICIARALLKNAPILILDEATSSLDSESELEVQKALENLMEGRTTLVIAHRLSTIKNADLIVALANGRILEKGRHEDLLRENGEYRRLYELQFSQMESPAALVSPPGVAAGHGR</sequence>
<evidence type="ECO:0000256" key="4">
    <source>
        <dbReference type="ARBA" id="ARBA00022692"/>
    </source>
</evidence>
<evidence type="ECO:0000256" key="5">
    <source>
        <dbReference type="ARBA" id="ARBA00022741"/>
    </source>
</evidence>
<dbReference type="RefSeq" id="WP_281791693.1">
    <property type="nucleotide sequence ID" value="NZ_BSDR01000001.1"/>
</dbReference>
<organism evidence="14 15">
    <name type="scientific">Desulforhabdus amnigena</name>
    <dbReference type="NCBI Taxonomy" id="40218"/>
    <lineage>
        <taxon>Bacteria</taxon>
        <taxon>Pseudomonadati</taxon>
        <taxon>Thermodesulfobacteriota</taxon>
        <taxon>Syntrophobacteria</taxon>
        <taxon>Syntrophobacterales</taxon>
        <taxon>Syntrophobacteraceae</taxon>
        <taxon>Desulforhabdus</taxon>
    </lineage>
</organism>
<dbReference type="PANTHER" id="PTHR43394:SF1">
    <property type="entry name" value="ATP-BINDING CASSETTE SUB-FAMILY B MEMBER 10, MITOCHONDRIAL"/>
    <property type="match status" value="1"/>
</dbReference>
<evidence type="ECO:0000256" key="7">
    <source>
        <dbReference type="ARBA" id="ARBA00022967"/>
    </source>
</evidence>
<dbReference type="InterPro" id="IPR011917">
    <property type="entry name" value="ABC_transpr_lipidA"/>
</dbReference>
<dbReference type="PROSITE" id="PS50929">
    <property type="entry name" value="ABC_TM1F"/>
    <property type="match status" value="1"/>
</dbReference>
<dbReference type="InterPro" id="IPR036640">
    <property type="entry name" value="ABC1_TM_sf"/>
</dbReference>
<comment type="caution">
    <text evidence="14">The sequence shown here is derived from an EMBL/GenBank/DDBJ whole genome shotgun (WGS) entry which is preliminary data.</text>
</comment>
<dbReference type="SUPFAM" id="SSF52540">
    <property type="entry name" value="P-loop containing nucleoside triphosphate hydrolases"/>
    <property type="match status" value="1"/>
</dbReference>
<keyword evidence="8 11" id="KW-1133">Transmembrane helix</keyword>
<dbReference type="InterPro" id="IPR003593">
    <property type="entry name" value="AAA+_ATPase"/>
</dbReference>
<protein>
    <submittedName>
        <fullName evidence="14">ABC transporter ATP-binding protein</fullName>
    </submittedName>
</protein>
<evidence type="ECO:0000256" key="2">
    <source>
        <dbReference type="ARBA" id="ARBA00022448"/>
    </source>
</evidence>
<dbReference type="Pfam" id="PF00005">
    <property type="entry name" value="ABC_tran"/>
    <property type="match status" value="1"/>
</dbReference>
<evidence type="ECO:0000256" key="11">
    <source>
        <dbReference type="SAM" id="Phobius"/>
    </source>
</evidence>
<evidence type="ECO:0000256" key="1">
    <source>
        <dbReference type="ARBA" id="ARBA00004651"/>
    </source>
</evidence>
<evidence type="ECO:0000256" key="9">
    <source>
        <dbReference type="ARBA" id="ARBA00023055"/>
    </source>
</evidence>
<dbReference type="NCBIfam" id="TIGR02203">
    <property type="entry name" value="MsbA_lipidA"/>
    <property type="match status" value="1"/>
</dbReference>
<evidence type="ECO:0000256" key="8">
    <source>
        <dbReference type="ARBA" id="ARBA00022989"/>
    </source>
</evidence>
<evidence type="ECO:0000259" key="12">
    <source>
        <dbReference type="PROSITE" id="PS50893"/>
    </source>
</evidence>
<dbReference type="Gene3D" id="3.40.50.300">
    <property type="entry name" value="P-loop containing nucleotide triphosphate hydrolases"/>
    <property type="match status" value="1"/>
</dbReference>
<evidence type="ECO:0000259" key="13">
    <source>
        <dbReference type="PROSITE" id="PS50929"/>
    </source>
</evidence>
<dbReference type="GO" id="GO:0005524">
    <property type="term" value="F:ATP binding"/>
    <property type="evidence" value="ECO:0007669"/>
    <property type="project" value="UniProtKB-KW"/>
</dbReference>
<dbReference type="PROSITE" id="PS00211">
    <property type="entry name" value="ABC_TRANSPORTER_1"/>
    <property type="match status" value="1"/>
</dbReference>
<dbReference type="AlphaFoldDB" id="A0A9W6CUD8"/>
<dbReference type="InterPro" id="IPR011527">
    <property type="entry name" value="ABC1_TM_dom"/>
</dbReference>
<keyword evidence="4 11" id="KW-0812">Transmembrane</keyword>
<dbReference type="Gene3D" id="1.20.1560.10">
    <property type="entry name" value="ABC transporter type 1, transmembrane domain"/>
    <property type="match status" value="1"/>
</dbReference>
<dbReference type="PANTHER" id="PTHR43394">
    <property type="entry name" value="ATP-DEPENDENT PERMEASE MDL1, MITOCHONDRIAL"/>
    <property type="match status" value="1"/>
</dbReference>
<feature type="transmembrane region" description="Helical" evidence="11">
    <location>
        <begin position="236"/>
        <end position="259"/>
    </location>
</feature>
<evidence type="ECO:0000313" key="14">
    <source>
        <dbReference type="EMBL" id="GLI32639.1"/>
    </source>
</evidence>
<evidence type="ECO:0000256" key="10">
    <source>
        <dbReference type="ARBA" id="ARBA00023136"/>
    </source>
</evidence>
<keyword evidence="5" id="KW-0547">Nucleotide-binding</keyword>
<dbReference type="InterPro" id="IPR039421">
    <property type="entry name" value="Type_1_exporter"/>
</dbReference>
<keyword evidence="10 11" id="KW-0472">Membrane</keyword>
<dbReference type="InterPro" id="IPR003439">
    <property type="entry name" value="ABC_transporter-like_ATP-bd"/>
</dbReference>
<feature type="domain" description="ABC transmembrane type-1" evidence="13">
    <location>
        <begin position="20"/>
        <end position="301"/>
    </location>
</feature>
<keyword evidence="9" id="KW-0445">Lipid transport</keyword>
<dbReference type="InterPro" id="IPR017871">
    <property type="entry name" value="ABC_transporter-like_CS"/>
</dbReference>
<dbReference type="InterPro" id="IPR027417">
    <property type="entry name" value="P-loop_NTPase"/>
</dbReference>
<keyword evidence="2" id="KW-0813">Transport</keyword>
<feature type="transmembrane region" description="Helical" evidence="11">
    <location>
        <begin position="57"/>
        <end position="80"/>
    </location>
</feature>
<dbReference type="SMART" id="SM00382">
    <property type="entry name" value="AAA"/>
    <property type="match status" value="1"/>
</dbReference>
<feature type="domain" description="ABC transporter" evidence="12">
    <location>
        <begin position="335"/>
        <end position="568"/>
    </location>
</feature>
<dbReference type="GO" id="GO:0005886">
    <property type="term" value="C:plasma membrane"/>
    <property type="evidence" value="ECO:0007669"/>
    <property type="project" value="UniProtKB-SubCell"/>
</dbReference>
<keyword evidence="7" id="KW-1278">Translocase</keyword>
<keyword evidence="3" id="KW-1003">Cell membrane</keyword>
<dbReference type="PROSITE" id="PS50893">
    <property type="entry name" value="ABC_TRANSPORTER_2"/>
    <property type="match status" value="1"/>
</dbReference>
<reference evidence="14" key="1">
    <citation type="submission" date="2022-12" db="EMBL/GenBank/DDBJ databases">
        <title>Reference genome sequencing for broad-spectrum identification of bacterial and archaeal isolates by mass spectrometry.</title>
        <authorList>
            <person name="Sekiguchi Y."/>
            <person name="Tourlousse D.M."/>
        </authorList>
    </citation>
    <scope>NUCLEOTIDE SEQUENCE</scope>
    <source>
        <strain evidence="14">ASRB1</strain>
    </source>
</reference>
<feature type="transmembrane region" description="Helical" evidence="11">
    <location>
        <begin position="136"/>
        <end position="153"/>
    </location>
</feature>